<sequence>MTRKPSLTGRLSKGWQNKVNNIIPEKVHAVLTNAIKHMVRAVLIGSEFITKSPLTEEMSFEAREALIQDKINFYKKAAAAEGAGTGAGGIFLGLADFPLLLSIKIKFLFDAAGLYGFDVRDVKERLYILYIFQLAFSSEKRRGEVYHHILHWDEWVKTLPASVDNIDWRLFQQEYRDYIDLAKMLQLVPGIGAFVGAYANYHLLDKLGVTAMNCYRMRLLLKNDEEKGDPLYPKE</sequence>
<evidence type="ECO:0000313" key="1">
    <source>
        <dbReference type="EMBL" id="ATW28261.1"/>
    </source>
</evidence>
<evidence type="ECO:0000313" key="2">
    <source>
        <dbReference type="Proteomes" id="UP000323521"/>
    </source>
</evidence>
<dbReference type="KEGG" id="fwa:DCMF_00285"/>
<dbReference type="Pfam" id="PF12787">
    <property type="entry name" value="EcsC"/>
    <property type="match status" value="1"/>
</dbReference>
<name>A0A3G1L0T9_FORW1</name>
<dbReference type="Proteomes" id="UP000323521">
    <property type="component" value="Chromosome"/>
</dbReference>
<dbReference type="PANTHER" id="PTHR41260:SF1">
    <property type="entry name" value="PROTEIN ECSC"/>
    <property type="match status" value="1"/>
</dbReference>
<reference evidence="1 2" key="1">
    <citation type="submission" date="2016-10" db="EMBL/GenBank/DDBJ databases">
        <title>Complete Genome Sequence of Peptococcaceae strain DCMF.</title>
        <authorList>
            <person name="Edwards R.J."/>
            <person name="Holland S.I."/>
            <person name="Deshpande N.P."/>
            <person name="Wong Y.K."/>
            <person name="Ertan H."/>
            <person name="Manefield M."/>
            <person name="Russell T.L."/>
            <person name="Lee M.J."/>
        </authorList>
    </citation>
    <scope>NUCLEOTIDE SEQUENCE [LARGE SCALE GENOMIC DNA]</scope>
    <source>
        <strain evidence="1 2">DCMF</strain>
    </source>
</reference>
<organism evidence="1 2">
    <name type="scientific">Formimonas warabiya</name>
    <dbReference type="NCBI Taxonomy" id="1761012"/>
    <lineage>
        <taxon>Bacteria</taxon>
        <taxon>Bacillati</taxon>
        <taxon>Bacillota</taxon>
        <taxon>Clostridia</taxon>
        <taxon>Eubacteriales</taxon>
        <taxon>Peptococcaceae</taxon>
        <taxon>Candidatus Formimonas</taxon>
    </lineage>
</organism>
<dbReference type="EMBL" id="CP017634">
    <property type="protein sequence ID" value="ATW28261.1"/>
    <property type="molecule type" value="Genomic_DNA"/>
</dbReference>
<accession>A0A3G1L0T9</accession>
<proteinExistence type="predicted"/>
<keyword evidence="2" id="KW-1185">Reference proteome</keyword>
<dbReference type="PANTHER" id="PTHR41260">
    <property type="entry name" value="PROTEIN ECSC"/>
    <property type="match status" value="1"/>
</dbReference>
<gene>
    <name evidence="1" type="ORF">DCMF_00285</name>
</gene>
<protein>
    <submittedName>
        <fullName evidence="1">ABC transporter-associated protein EcsC</fullName>
    </submittedName>
</protein>
<dbReference type="InterPro" id="IPR024787">
    <property type="entry name" value="EcsC"/>
</dbReference>
<dbReference type="AlphaFoldDB" id="A0A3G1L0T9"/>